<sequence length="72" mass="7311">MSTEPWFASAGGWFALAGGETVSGGLSRCLACDLLGLGQTLPSLPWSPASDNRQVTGTRQEVPGSRVCAGSG</sequence>
<proteinExistence type="predicted"/>
<gene>
    <name evidence="2" type="ORF">CAP_0639</name>
</gene>
<feature type="region of interest" description="Disordered" evidence="1">
    <location>
        <begin position="46"/>
        <end position="72"/>
    </location>
</feature>
<dbReference type="EMBL" id="ASRX01000011">
    <property type="protein sequence ID" value="EYF07160.1"/>
    <property type="molecule type" value="Genomic_DNA"/>
</dbReference>
<protein>
    <submittedName>
        <fullName evidence="2">Uncharacterized protein</fullName>
    </submittedName>
</protein>
<keyword evidence="3" id="KW-1185">Reference proteome</keyword>
<evidence type="ECO:0000256" key="1">
    <source>
        <dbReference type="SAM" id="MobiDB-lite"/>
    </source>
</evidence>
<dbReference type="Proteomes" id="UP000019678">
    <property type="component" value="Unassembled WGS sequence"/>
</dbReference>
<dbReference type="AlphaFoldDB" id="A0A017TEB1"/>
<name>A0A017TEB1_9BACT</name>
<comment type="caution">
    <text evidence="2">The sequence shown here is derived from an EMBL/GenBank/DDBJ whole genome shotgun (WGS) entry which is preliminary data.</text>
</comment>
<feature type="compositionally biased region" description="Polar residues" evidence="1">
    <location>
        <begin position="49"/>
        <end position="59"/>
    </location>
</feature>
<evidence type="ECO:0000313" key="2">
    <source>
        <dbReference type="EMBL" id="EYF07160.1"/>
    </source>
</evidence>
<evidence type="ECO:0000313" key="3">
    <source>
        <dbReference type="Proteomes" id="UP000019678"/>
    </source>
</evidence>
<accession>A0A017TEB1</accession>
<reference evidence="2 3" key="1">
    <citation type="submission" date="2013-05" db="EMBL/GenBank/DDBJ databases">
        <title>Genome assembly of Chondromyces apiculatus DSM 436.</title>
        <authorList>
            <person name="Sharma G."/>
            <person name="Khatri I."/>
            <person name="Kaur C."/>
            <person name="Mayilraj S."/>
            <person name="Subramanian S."/>
        </authorList>
    </citation>
    <scope>NUCLEOTIDE SEQUENCE [LARGE SCALE GENOMIC DNA]</scope>
    <source>
        <strain evidence="2 3">DSM 436</strain>
    </source>
</reference>
<organism evidence="2 3">
    <name type="scientific">Chondromyces apiculatus DSM 436</name>
    <dbReference type="NCBI Taxonomy" id="1192034"/>
    <lineage>
        <taxon>Bacteria</taxon>
        <taxon>Pseudomonadati</taxon>
        <taxon>Myxococcota</taxon>
        <taxon>Polyangia</taxon>
        <taxon>Polyangiales</taxon>
        <taxon>Polyangiaceae</taxon>
        <taxon>Chondromyces</taxon>
    </lineage>
</organism>